<dbReference type="PROSITE" id="PS51462">
    <property type="entry name" value="NUDIX"/>
    <property type="match status" value="1"/>
</dbReference>
<dbReference type="EMBL" id="KN847543">
    <property type="protein sequence ID" value="KIW03655.1"/>
    <property type="molecule type" value="Genomic_DNA"/>
</dbReference>
<evidence type="ECO:0000313" key="3">
    <source>
        <dbReference type="Proteomes" id="UP000053259"/>
    </source>
</evidence>
<evidence type="ECO:0000313" key="2">
    <source>
        <dbReference type="EMBL" id="KIW03655.1"/>
    </source>
</evidence>
<feature type="domain" description="Nudix hydrolase" evidence="1">
    <location>
        <begin position="124"/>
        <end position="270"/>
    </location>
</feature>
<dbReference type="CDD" id="cd03676">
    <property type="entry name" value="NUDIX_Tnr3_like"/>
    <property type="match status" value="1"/>
</dbReference>
<dbReference type="InParanoid" id="A0A0D2AAP2"/>
<dbReference type="GO" id="GO:0044715">
    <property type="term" value="F:8-oxo-dGDP phosphatase activity"/>
    <property type="evidence" value="ECO:0007669"/>
    <property type="project" value="UniProtKB-ARBA"/>
</dbReference>
<evidence type="ECO:0000259" key="1">
    <source>
        <dbReference type="PROSITE" id="PS51462"/>
    </source>
</evidence>
<dbReference type="Gene3D" id="3.90.79.10">
    <property type="entry name" value="Nucleoside Triphosphate Pyrophosphohydrolase"/>
    <property type="match status" value="1"/>
</dbReference>
<dbReference type="InterPro" id="IPR000086">
    <property type="entry name" value="NUDIX_hydrolase_dom"/>
</dbReference>
<sequence length="306" mass="34761">MTSKFLDLIDQVDNVAYDYDYADFYRLLLPNDTRTHGFMTQETVQKMPWTKDFKIDHEARFVRLNLPPSAGPAAVNKAFQEVIDAAVEGDKFEVLHGDHSEPYIVQGVDYPLHIERFTAPLFGIATRGAHMTAYTRTASGEIKIWVARRSPHLFTYPGKLDTTVAGGVKAHHTPFQCIVEESEEEAALERDLVSKTVRHVGVITYMTKSKRSGAVHPDVLFLFDIELPESVVPRPNDGEVSEFKLLTVDEIKEAMFAGEFKANCNLVMIDFFIRHGILTPENEQDYVQLQTRLHRKIPIPTSPREK</sequence>
<dbReference type="Pfam" id="PF00293">
    <property type="entry name" value="NUDIX"/>
    <property type="match status" value="1"/>
</dbReference>
<dbReference type="VEuPathDB" id="FungiDB:PV09_04977"/>
<dbReference type="PANTHER" id="PTHR13622:SF8">
    <property type="entry name" value="THIAMIN PYROPHOSPHOKINASE 1"/>
    <property type="match status" value="1"/>
</dbReference>
<dbReference type="GeneID" id="27312950"/>
<keyword evidence="3" id="KW-1185">Reference proteome</keyword>
<dbReference type="AlphaFoldDB" id="A0A0D2AAP2"/>
<dbReference type="Proteomes" id="UP000053259">
    <property type="component" value="Unassembled WGS sequence"/>
</dbReference>
<dbReference type="STRING" id="253628.A0A0D2AAP2"/>
<gene>
    <name evidence="2" type="ORF">PV09_04977</name>
</gene>
<dbReference type="HOGENOM" id="CLU_048013_0_0_1"/>
<name>A0A0D2AAP2_9PEZI</name>
<dbReference type="PANTHER" id="PTHR13622">
    <property type="entry name" value="THIAMIN PYROPHOSPHOKINASE"/>
    <property type="match status" value="1"/>
</dbReference>
<dbReference type="InterPro" id="IPR015797">
    <property type="entry name" value="NUDIX_hydrolase-like_dom_sf"/>
</dbReference>
<dbReference type="RefSeq" id="XP_016213524.1">
    <property type="nucleotide sequence ID" value="XM_016358423.1"/>
</dbReference>
<dbReference type="FunFam" id="3.90.79.10:FF:000019">
    <property type="entry name" value="Thiamin pyrophosphokinase, putative"/>
    <property type="match status" value="1"/>
</dbReference>
<proteinExistence type="predicted"/>
<accession>A0A0D2AAP2</accession>
<protein>
    <recommendedName>
        <fullName evidence="1">Nudix hydrolase domain-containing protein</fullName>
    </recommendedName>
</protein>
<dbReference type="SUPFAM" id="SSF55811">
    <property type="entry name" value="Nudix"/>
    <property type="match status" value="1"/>
</dbReference>
<organism evidence="2 3">
    <name type="scientific">Verruconis gallopava</name>
    <dbReference type="NCBI Taxonomy" id="253628"/>
    <lineage>
        <taxon>Eukaryota</taxon>
        <taxon>Fungi</taxon>
        <taxon>Dikarya</taxon>
        <taxon>Ascomycota</taxon>
        <taxon>Pezizomycotina</taxon>
        <taxon>Dothideomycetes</taxon>
        <taxon>Pleosporomycetidae</taxon>
        <taxon>Venturiales</taxon>
        <taxon>Sympoventuriaceae</taxon>
        <taxon>Verruconis</taxon>
    </lineage>
</organism>
<reference evidence="2 3" key="1">
    <citation type="submission" date="2015-01" db="EMBL/GenBank/DDBJ databases">
        <title>The Genome Sequence of Ochroconis gallopava CBS43764.</title>
        <authorList>
            <consortium name="The Broad Institute Genomics Platform"/>
            <person name="Cuomo C."/>
            <person name="de Hoog S."/>
            <person name="Gorbushina A."/>
            <person name="Stielow B."/>
            <person name="Teixiera M."/>
            <person name="Abouelleil A."/>
            <person name="Chapman S.B."/>
            <person name="Priest M."/>
            <person name="Young S.K."/>
            <person name="Wortman J."/>
            <person name="Nusbaum C."/>
            <person name="Birren B."/>
        </authorList>
    </citation>
    <scope>NUCLEOTIDE SEQUENCE [LARGE SCALE GENOMIC DNA]</scope>
    <source>
        <strain evidence="2 3">CBS 43764</strain>
    </source>
</reference>
<dbReference type="OrthoDB" id="10261522at2759"/>